<gene>
    <name evidence="2" type="ORF">STRTUCAR8_03628</name>
</gene>
<sequence>MSDQLGDRLEPLWSVVGDNAWVADSGSKRRPSIVHLKPTDGTVKQLYGTAFRCGEPSCSRPLYRQNNETGERILNSRVAHIHARSEGGPRWAPEMPEEENRSEDNLLLLCVEHASEVDVTPEHFPAETLREWKQAQLDEYAEIQRAWPLDDAEAAEASAASFDPHQVGVATAGATTVVAAARCVGLMVATGSQQRRVPREAAQAWQALRERTTRSMPVYDADGERLQVEPSMMETKPYREALEAALSENVAALEPLAANLVAELHAVAAAAKQLAPWCNWVEAQAGKLIAAAGRWPGHPPIQDDEVWPEAVAELQRASQALSAAWRGDEAPMPPEREVMTEPEETEQQRAAREHRELLDLTGPWVRVTHRPYNSELYTRLVDGMHLVSGLPEIQSLLGVGLESTARHASRVARNVDDETYRFLIQQAAELRPLCCAVALLRHLMLTAKSSERDSLQEEARMEAMRLLLAETWKVPDVWVDNKAHTRRLLSMTAEFSSIAAVRNTLVTAIDHDAGLLPVMLDGIAQWSEQRDRETWQYSGASCQINELPEWFPTEQVAAVIRRQLPHLEPADEFASERHSDDLNRLASQVLWIAAGNDNEW</sequence>
<keyword evidence="3" id="KW-1185">Reference proteome</keyword>
<dbReference type="Proteomes" id="UP000010931">
    <property type="component" value="Unassembled WGS sequence"/>
</dbReference>
<evidence type="ECO:0000256" key="1">
    <source>
        <dbReference type="SAM" id="MobiDB-lite"/>
    </source>
</evidence>
<dbReference type="EMBL" id="AEJB01000208">
    <property type="protein sequence ID" value="ELP68588.1"/>
    <property type="molecule type" value="Genomic_DNA"/>
</dbReference>
<organism evidence="2 3">
    <name type="scientific">Streptomyces turgidiscabies (strain Car8)</name>
    <dbReference type="NCBI Taxonomy" id="698760"/>
    <lineage>
        <taxon>Bacteria</taxon>
        <taxon>Bacillati</taxon>
        <taxon>Actinomycetota</taxon>
        <taxon>Actinomycetes</taxon>
        <taxon>Kitasatosporales</taxon>
        <taxon>Streptomycetaceae</taxon>
        <taxon>Streptomyces</taxon>
    </lineage>
</organism>
<evidence type="ECO:0000313" key="2">
    <source>
        <dbReference type="EMBL" id="ELP68588.1"/>
    </source>
</evidence>
<feature type="compositionally biased region" description="Basic and acidic residues" evidence="1">
    <location>
        <begin position="326"/>
        <end position="339"/>
    </location>
</feature>
<name>L7FAJ5_STRT8</name>
<evidence type="ECO:0000313" key="3">
    <source>
        <dbReference type="Proteomes" id="UP000010931"/>
    </source>
</evidence>
<dbReference type="STRING" id="85558.T45_00309"/>
<reference evidence="2 3" key="1">
    <citation type="journal article" date="2011" name="Plasmid">
        <title>Streptomyces turgidiscabies Car8 contains a modular pathogenicity island that shares virulence genes with other actinobacterial plant pathogens.</title>
        <authorList>
            <person name="Huguet-Tapia J.C."/>
            <person name="Badger J.H."/>
            <person name="Loria R."/>
            <person name="Pettis G.S."/>
        </authorList>
    </citation>
    <scope>NUCLEOTIDE SEQUENCE [LARGE SCALE GENOMIC DNA]</scope>
    <source>
        <strain evidence="2 3">Car8</strain>
    </source>
</reference>
<feature type="region of interest" description="Disordered" evidence="1">
    <location>
        <begin position="323"/>
        <end position="342"/>
    </location>
</feature>
<proteinExistence type="predicted"/>
<comment type="caution">
    <text evidence="2">The sequence shown here is derived from an EMBL/GenBank/DDBJ whole genome shotgun (WGS) entry which is preliminary data.</text>
</comment>
<dbReference type="AlphaFoldDB" id="L7FAJ5"/>
<dbReference type="PATRIC" id="fig|698760.3.peg.2786"/>
<protein>
    <submittedName>
        <fullName evidence="2">Uncharacterized protein</fullName>
    </submittedName>
</protein>
<accession>L7FAJ5</accession>